<evidence type="ECO:0000313" key="2">
    <source>
        <dbReference type="EMBL" id="KAK3234226.1"/>
    </source>
</evidence>
<keyword evidence="3" id="KW-1185">Reference proteome</keyword>
<proteinExistence type="predicted"/>
<protein>
    <submittedName>
        <fullName evidence="2">Uncharacterized protein</fullName>
    </submittedName>
</protein>
<dbReference type="AlphaFoldDB" id="A0AAE0BD74"/>
<evidence type="ECO:0000313" key="3">
    <source>
        <dbReference type="Proteomes" id="UP001190700"/>
    </source>
</evidence>
<feature type="region of interest" description="Disordered" evidence="1">
    <location>
        <begin position="34"/>
        <end position="58"/>
    </location>
</feature>
<reference evidence="2 3" key="1">
    <citation type="journal article" date="2015" name="Genome Biol. Evol.">
        <title>Comparative Genomics of a Bacterivorous Green Alga Reveals Evolutionary Causalities and Consequences of Phago-Mixotrophic Mode of Nutrition.</title>
        <authorList>
            <person name="Burns J.A."/>
            <person name="Paasch A."/>
            <person name="Narechania A."/>
            <person name="Kim E."/>
        </authorList>
    </citation>
    <scope>NUCLEOTIDE SEQUENCE [LARGE SCALE GENOMIC DNA]</scope>
    <source>
        <strain evidence="2 3">PLY_AMNH</strain>
    </source>
</reference>
<sequence length="174" mass="18805">MHLHPLLLANISRMDNRQETLSLAEFERLYCEPASSTQPPAHSTSTQPPGSYHAVAPPDATPEAIVHYYSYAITNEDCPTHEELTGRAPDPAPLSQPPAAGTSSAVSAPQPAHEPPAAEPRMLTPWNANVRDPDWTRPGSFDATGHLPHLAHAALMNVPPRRRRPCAHGAPVEC</sequence>
<dbReference type="Proteomes" id="UP001190700">
    <property type="component" value="Unassembled WGS sequence"/>
</dbReference>
<feature type="compositionally biased region" description="Polar residues" evidence="1">
    <location>
        <begin position="34"/>
        <end position="49"/>
    </location>
</feature>
<organism evidence="2 3">
    <name type="scientific">Cymbomonas tetramitiformis</name>
    <dbReference type="NCBI Taxonomy" id="36881"/>
    <lineage>
        <taxon>Eukaryota</taxon>
        <taxon>Viridiplantae</taxon>
        <taxon>Chlorophyta</taxon>
        <taxon>Pyramimonadophyceae</taxon>
        <taxon>Pyramimonadales</taxon>
        <taxon>Pyramimonadaceae</taxon>
        <taxon>Cymbomonas</taxon>
    </lineage>
</organism>
<dbReference type="EMBL" id="LGRX02035539">
    <property type="protein sequence ID" value="KAK3234226.1"/>
    <property type="molecule type" value="Genomic_DNA"/>
</dbReference>
<feature type="region of interest" description="Disordered" evidence="1">
    <location>
        <begin position="80"/>
        <end position="142"/>
    </location>
</feature>
<comment type="caution">
    <text evidence="2">The sequence shown here is derived from an EMBL/GenBank/DDBJ whole genome shotgun (WGS) entry which is preliminary data.</text>
</comment>
<accession>A0AAE0BD74</accession>
<evidence type="ECO:0000256" key="1">
    <source>
        <dbReference type="SAM" id="MobiDB-lite"/>
    </source>
</evidence>
<name>A0AAE0BD74_9CHLO</name>
<gene>
    <name evidence="2" type="ORF">CYMTET_55506</name>
</gene>